<dbReference type="PROSITE" id="PS51186">
    <property type="entry name" value="GNAT"/>
    <property type="match status" value="1"/>
</dbReference>
<dbReference type="KEGG" id="lar:lam_809"/>
<dbReference type="InterPro" id="IPR016181">
    <property type="entry name" value="Acyl_CoA_acyltransferase"/>
</dbReference>
<dbReference type="AlphaFoldDB" id="U6B5D0"/>
<organism evidence="2 3">
    <name type="scientific">Candidatus Liberibacter americanus str. Sao Paulo</name>
    <dbReference type="NCBI Taxonomy" id="1261131"/>
    <lineage>
        <taxon>Bacteria</taxon>
        <taxon>Pseudomonadati</taxon>
        <taxon>Pseudomonadota</taxon>
        <taxon>Alphaproteobacteria</taxon>
        <taxon>Hyphomicrobiales</taxon>
        <taxon>Rhizobiaceae</taxon>
        <taxon>Liberibacter</taxon>
    </lineage>
</organism>
<keyword evidence="2" id="KW-0808">Transferase</keyword>
<sequence length="147" mass="16372">MNEEAFGPGRFVRAAVLLRETGKHDINSSFCCRNDEEIIGSVRMTPIYIGIVKGYLLGSIVVRPSYKNKGIGRKLIQMAIDAAKSKGSDVVILVGDFSYYSRLGFKSVPWKAIIFPAPIDPQRVMFFPIVDNIVEKLKGKILFDSSQ</sequence>
<dbReference type="Gene3D" id="3.40.630.30">
    <property type="match status" value="1"/>
</dbReference>
<dbReference type="Pfam" id="PF00583">
    <property type="entry name" value="Acetyltransf_1"/>
    <property type="match status" value="1"/>
</dbReference>
<dbReference type="CDD" id="cd04301">
    <property type="entry name" value="NAT_SF"/>
    <property type="match status" value="1"/>
</dbReference>
<dbReference type="RefSeq" id="WP_007557426.1">
    <property type="nucleotide sequence ID" value="NC_022793.1"/>
</dbReference>
<accession>U6B5D0</accession>
<protein>
    <submittedName>
        <fullName evidence="2">Acetyltransferase</fullName>
    </submittedName>
</protein>
<dbReference type="EMBL" id="CP006604">
    <property type="protein sequence ID" value="AHA28150.1"/>
    <property type="molecule type" value="Genomic_DNA"/>
</dbReference>
<dbReference type="GO" id="GO:0016747">
    <property type="term" value="F:acyltransferase activity, transferring groups other than amino-acyl groups"/>
    <property type="evidence" value="ECO:0007669"/>
    <property type="project" value="InterPro"/>
</dbReference>
<dbReference type="STRING" id="1261131.lam_809"/>
<dbReference type="SUPFAM" id="SSF55729">
    <property type="entry name" value="Acyl-CoA N-acyltransferases (Nat)"/>
    <property type="match status" value="1"/>
</dbReference>
<gene>
    <name evidence="2" type="ORF">lam_809</name>
</gene>
<dbReference type="HOGENOM" id="CLU_081840_0_2_5"/>
<feature type="domain" description="N-acetyltransferase" evidence="1">
    <location>
        <begin position="1"/>
        <end position="130"/>
    </location>
</feature>
<dbReference type="InterPro" id="IPR000182">
    <property type="entry name" value="GNAT_dom"/>
</dbReference>
<reference evidence="2 3" key="1">
    <citation type="journal article" date="2014" name="Mol. Plant Microbe Interact.">
        <title>The complete genome sequence of Candidatus Liberibacter americanus, associated with citrus Huanglongbing.</title>
        <authorList>
            <person name="Wulff N.A."/>
            <person name="Zhang S."/>
            <person name="Setubal J.C."/>
            <person name="Almeida N.F."/>
            <person name="Martins E.C."/>
            <person name="Harakava R."/>
            <person name="Kumar D."/>
            <person name="Rangel L.T."/>
            <person name="Foissac X."/>
            <person name="Bove J."/>
            <person name="Gabriel D.W."/>
        </authorList>
    </citation>
    <scope>NUCLEOTIDE SEQUENCE [LARGE SCALE GENOMIC DNA]</scope>
    <source>
        <strain evidence="2 3">Sao Paulo</strain>
    </source>
</reference>
<dbReference type="eggNOG" id="COG3153">
    <property type="taxonomic scope" value="Bacteria"/>
</dbReference>
<name>U6B5D0_9HYPH</name>
<proteinExistence type="predicted"/>
<keyword evidence="3" id="KW-1185">Reference proteome</keyword>
<evidence type="ECO:0000313" key="2">
    <source>
        <dbReference type="EMBL" id="AHA28150.1"/>
    </source>
</evidence>
<dbReference type="Proteomes" id="UP000017862">
    <property type="component" value="Chromosome"/>
</dbReference>
<evidence type="ECO:0000313" key="3">
    <source>
        <dbReference type="Proteomes" id="UP000017862"/>
    </source>
</evidence>
<dbReference type="PATRIC" id="fig|1261131.3.peg.778"/>
<evidence type="ECO:0000259" key="1">
    <source>
        <dbReference type="PROSITE" id="PS51186"/>
    </source>
</evidence>